<dbReference type="EMBL" id="CM018039">
    <property type="protein sequence ID" value="KAA8537208.1"/>
    <property type="molecule type" value="Genomic_DNA"/>
</dbReference>
<reference evidence="2 3" key="1">
    <citation type="submission" date="2019-09" db="EMBL/GenBank/DDBJ databases">
        <title>A chromosome-level genome assembly of the Chinese tupelo Nyssa sinensis.</title>
        <authorList>
            <person name="Yang X."/>
            <person name="Kang M."/>
            <person name="Yang Y."/>
            <person name="Xiong H."/>
            <person name="Wang M."/>
            <person name="Zhang Z."/>
            <person name="Wang Z."/>
            <person name="Wu H."/>
            <person name="Ma T."/>
            <person name="Liu J."/>
            <person name="Xi Z."/>
        </authorList>
    </citation>
    <scope>NUCLEOTIDE SEQUENCE [LARGE SCALE GENOMIC DNA]</scope>
    <source>
        <strain evidence="2">J267</strain>
        <tissue evidence="2">Leaf</tissue>
    </source>
</reference>
<feature type="compositionally biased region" description="Acidic residues" evidence="1">
    <location>
        <begin position="52"/>
        <end position="68"/>
    </location>
</feature>
<dbReference type="AlphaFoldDB" id="A0A5J5B3L5"/>
<keyword evidence="3" id="KW-1185">Reference proteome</keyword>
<evidence type="ECO:0000313" key="2">
    <source>
        <dbReference type="EMBL" id="KAA8537208.1"/>
    </source>
</evidence>
<gene>
    <name evidence="2" type="ORF">F0562_029660</name>
</gene>
<evidence type="ECO:0000313" key="3">
    <source>
        <dbReference type="Proteomes" id="UP000325577"/>
    </source>
</evidence>
<evidence type="ECO:0000256" key="1">
    <source>
        <dbReference type="SAM" id="MobiDB-lite"/>
    </source>
</evidence>
<sequence length="113" mass="13070">METMMSEMRRVMKLELKQVHERIDQMENAHEKLQNAPNVRRRESVQPREMRVEDEEPYGTGFDEEDDRDSVVGTNGQVFLVNDKAMRGPPPAQPIALKAHRTDAPGLQKTNQR</sequence>
<protein>
    <submittedName>
        <fullName evidence="2">Uncharacterized protein</fullName>
    </submittedName>
</protein>
<name>A0A5J5B3L5_9ASTE</name>
<feature type="region of interest" description="Disordered" evidence="1">
    <location>
        <begin position="29"/>
        <end position="113"/>
    </location>
</feature>
<accession>A0A5J5B3L5</accession>
<feature type="compositionally biased region" description="Basic and acidic residues" evidence="1">
    <location>
        <begin position="40"/>
        <end position="51"/>
    </location>
</feature>
<proteinExistence type="predicted"/>
<organism evidence="2 3">
    <name type="scientific">Nyssa sinensis</name>
    <dbReference type="NCBI Taxonomy" id="561372"/>
    <lineage>
        <taxon>Eukaryota</taxon>
        <taxon>Viridiplantae</taxon>
        <taxon>Streptophyta</taxon>
        <taxon>Embryophyta</taxon>
        <taxon>Tracheophyta</taxon>
        <taxon>Spermatophyta</taxon>
        <taxon>Magnoliopsida</taxon>
        <taxon>eudicotyledons</taxon>
        <taxon>Gunneridae</taxon>
        <taxon>Pentapetalae</taxon>
        <taxon>asterids</taxon>
        <taxon>Cornales</taxon>
        <taxon>Nyssaceae</taxon>
        <taxon>Nyssa</taxon>
    </lineage>
</organism>
<dbReference type="Proteomes" id="UP000325577">
    <property type="component" value="Linkage Group LG16"/>
</dbReference>